<comment type="caution">
    <text evidence="2">The sequence shown here is derived from an EMBL/GenBank/DDBJ whole genome shotgun (WGS) entry which is preliminary data.</text>
</comment>
<dbReference type="EMBL" id="MU842924">
    <property type="protein sequence ID" value="KAK2026012.1"/>
    <property type="molecule type" value="Genomic_DNA"/>
</dbReference>
<evidence type="ECO:0000256" key="1">
    <source>
        <dbReference type="SAM" id="SignalP"/>
    </source>
</evidence>
<dbReference type="Proteomes" id="UP001232148">
    <property type="component" value="Unassembled WGS sequence"/>
</dbReference>
<evidence type="ECO:0000313" key="3">
    <source>
        <dbReference type="Proteomes" id="UP001232148"/>
    </source>
</evidence>
<reference evidence="2" key="1">
    <citation type="submission" date="2021-06" db="EMBL/GenBank/DDBJ databases">
        <title>Comparative genomics, transcriptomics and evolutionary studies reveal genomic signatures of adaptation to plant cell wall in hemibiotrophic fungi.</title>
        <authorList>
            <consortium name="DOE Joint Genome Institute"/>
            <person name="Baroncelli R."/>
            <person name="Diaz J.F."/>
            <person name="Benocci T."/>
            <person name="Peng M."/>
            <person name="Battaglia E."/>
            <person name="Haridas S."/>
            <person name="Andreopoulos W."/>
            <person name="Labutti K."/>
            <person name="Pangilinan J."/>
            <person name="Floch G.L."/>
            <person name="Makela M.R."/>
            <person name="Henrissat B."/>
            <person name="Grigoriev I.V."/>
            <person name="Crouch J.A."/>
            <person name="De Vries R.P."/>
            <person name="Sukno S.A."/>
            <person name="Thon M.R."/>
        </authorList>
    </citation>
    <scope>NUCLEOTIDE SEQUENCE</scope>
    <source>
        <strain evidence="2">MAFF235873</strain>
    </source>
</reference>
<accession>A0AAD9HCX4</accession>
<keyword evidence="3" id="KW-1185">Reference proteome</keyword>
<proteinExistence type="predicted"/>
<organism evidence="2 3">
    <name type="scientific">Colletotrichum zoysiae</name>
    <dbReference type="NCBI Taxonomy" id="1216348"/>
    <lineage>
        <taxon>Eukaryota</taxon>
        <taxon>Fungi</taxon>
        <taxon>Dikarya</taxon>
        <taxon>Ascomycota</taxon>
        <taxon>Pezizomycotina</taxon>
        <taxon>Sordariomycetes</taxon>
        <taxon>Hypocreomycetidae</taxon>
        <taxon>Glomerellales</taxon>
        <taxon>Glomerellaceae</taxon>
        <taxon>Colletotrichum</taxon>
        <taxon>Colletotrichum graminicola species complex</taxon>
    </lineage>
</organism>
<sequence length="115" mass="13066">MFLLFPFFLRVFLLRRPGLAWPGCACHGKRAKRNGADTDTRPLPHTYTHTHLAACVGTLRTAMIPSIRAGETQTLPNEKPAENRVGSRCRLYLVAIITLIHHCFQHARRWPLPRG</sequence>
<name>A0AAD9HCX4_9PEZI</name>
<gene>
    <name evidence="2" type="ORF">LX32DRAFT_38346</name>
</gene>
<evidence type="ECO:0008006" key="4">
    <source>
        <dbReference type="Google" id="ProtNLM"/>
    </source>
</evidence>
<keyword evidence="1" id="KW-0732">Signal</keyword>
<feature type="chain" id="PRO_5042257319" description="Secreted protein" evidence="1">
    <location>
        <begin position="21"/>
        <end position="115"/>
    </location>
</feature>
<dbReference type="AlphaFoldDB" id="A0AAD9HCX4"/>
<evidence type="ECO:0000313" key="2">
    <source>
        <dbReference type="EMBL" id="KAK2026012.1"/>
    </source>
</evidence>
<feature type="signal peptide" evidence="1">
    <location>
        <begin position="1"/>
        <end position="20"/>
    </location>
</feature>
<protein>
    <recommendedName>
        <fullName evidence="4">Secreted protein</fullName>
    </recommendedName>
</protein>